<evidence type="ECO:0000259" key="5">
    <source>
        <dbReference type="Pfam" id="PF20772"/>
    </source>
</evidence>
<evidence type="ECO:0000313" key="7">
    <source>
        <dbReference type="Proteomes" id="UP000799428"/>
    </source>
</evidence>
<dbReference type="Gene3D" id="1.10.10.200">
    <property type="match status" value="1"/>
</dbReference>
<dbReference type="InterPro" id="IPR029072">
    <property type="entry name" value="YebC-like"/>
</dbReference>
<dbReference type="HAMAP" id="MF_00693">
    <property type="entry name" value="Transcrip_reg_TACO1"/>
    <property type="match status" value="1"/>
</dbReference>
<feature type="compositionally biased region" description="Basic and acidic residues" evidence="3">
    <location>
        <begin position="61"/>
        <end position="72"/>
    </location>
</feature>
<dbReference type="Gene3D" id="3.30.70.980">
    <property type="match status" value="2"/>
</dbReference>
<dbReference type="AlphaFoldDB" id="A0A6G1KE35"/>
<organism evidence="6 7">
    <name type="scientific">Pleomassaria siparia CBS 279.74</name>
    <dbReference type="NCBI Taxonomy" id="1314801"/>
    <lineage>
        <taxon>Eukaryota</taxon>
        <taxon>Fungi</taxon>
        <taxon>Dikarya</taxon>
        <taxon>Ascomycota</taxon>
        <taxon>Pezizomycotina</taxon>
        <taxon>Dothideomycetes</taxon>
        <taxon>Pleosporomycetidae</taxon>
        <taxon>Pleosporales</taxon>
        <taxon>Pleomassariaceae</taxon>
        <taxon>Pleomassaria</taxon>
    </lineage>
</organism>
<evidence type="ECO:0000313" key="6">
    <source>
        <dbReference type="EMBL" id="KAF2710701.1"/>
    </source>
</evidence>
<evidence type="ECO:0000259" key="4">
    <source>
        <dbReference type="Pfam" id="PF01709"/>
    </source>
</evidence>
<reference evidence="6" key="1">
    <citation type="journal article" date="2020" name="Stud. Mycol.">
        <title>101 Dothideomycetes genomes: a test case for predicting lifestyles and emergence of pathogens.</title>
        <authorList>
            <person name="Haridas S."/>
            <person name="Albert R."/>
            <person name="Binder M."/>
            <person name="Bloem J."/>
            <person name="Labutti K."/>
            <person name="Salamov A."/>
            <person name="Andreopoulos B."/>
            <person name="Baker S."/>
            <person name="Barry K."/>
            <person name="Bills G."/>
            <person name="Bluhm B."/>
            <person name="Cannon C."/>
            <person name="Castanera R."/>
            <person name="Culley D."/>
            <person name="Daum C."/>
            <person name="Ezra D."/>
            <person name="Gonzalez J."/>
            <person name="Henrissat B."/>
            <person name="Kuo A."/>
            <person name="Liang C."/>
            <person name="Lipzen A."/>
            <person name="Lutzoni F."/>
            <person name="Magnuson J."/>
            <person name="Mondo S."/>
            <person name="Nolan M."/>
            <person name="Ohm R."/>
            <person name="Pangilinan J."/>
            <person name="Park H.-J."/>
            <person name="Ramirez L."/>
            <person name="Alfaro M."/>
            <person name="Sun H."/>
            <person name="Tritt A."/>
            <person name="Yoshinaga Y."/>
            <person name="Zwiers L.-H."/>
            <person name="Turgeon B."/>
            <person name="Goodwin S."/>
            <person name="Spatafora J."/>
            <person name="Crous P."/>
            <person name="Grigoriev I."/>
        </authorList>
    </citation>
    <scope>NUCLEOTIDE SEQUENCE</scope>
    <source>
        <strain evidence="6">CBS 279.74</strain>
    </source>
</reference>
<dbReference type="Pfam" id="PF20772">
    <property type="entry name" value="TACO1_YebC_N"/>
    <property type="match status" value="1"/>
</dbReference>
<dbReference type="Pfam" id="PF01709">
    <property type="entry name" value="Transcrip_reg"/>
    <property type="match status" value="1"/>
</dbReference>
<dbReference type="GO" id="GO:0005739">
    <property type="term" value="C:mitochondrion"/>
    <property type="evidence" value="ECO:0007669"/>
    <property type="project" value="UniProtKB-SubCell"/>
</dbReference>
<dbReference type="PANTHER" id="PTHR12532:SF0">
    <property type="entry name" value="TRANSLATIONAL ACTIVATOR OF CYTOCHROME C OXIDASE 1"/>
    <property type="match status" value="1"/>
</dbReference>
<gene>
    <name evidence="6" type="ORF">K504DRAFT_375976</name>
</gene>
<dbReference type="Proteomes" id="UP000799428">
    <property type="component" value="Unassembled WGS sequence"/>
</dbReference>
<accession>A0A6G1KE35</accession>
<dbReference type="InterPro" id="IPR026564">
    <property type="entry name" value="Transcrip_reg_TACO1-like_dom3"/>
</dbReference>
<evidence type="ECO:0000256" key="3">
    <source>
        <dbReference type="SAM" id="MobiDB-lite"/>
    </source>
</evidence>
<dbReference type="InterPro" id="IPR049083">
    <property type="entry name" value="TACO1_YebC_N"/>
</dbReference>
<keyword evidence="7" id="KW-1185">Reference proteome</keyword>
<protein>
    <submittedName>
        <fullName evidence="6">YebC-like protein</fullName>
    </submittedName>
</protein>
<sequence length="311" mass="33761">MSTPFRRLVGPTRCLDSFVQCTCPRPAVRQHPKVCRQQYYQARGFSSSPQTWSGHSKWASIKHDKARADSAKSKQRSLTTKDITNAVKLGGPDPNMNPRLALAITIAKKTAVPKASIEAAIARGQGLSATGAALESVFVEAILPPSIAAVFECQTDNKAKLLAELRLLIKEAGGSVSPISYMFEKKGRVILEKKQAVGVDDVFEAALEAGALDVIEDDEGRVVVYTEPAQTIVTAATLEKELEVKVEESEIIWDPNEDTKVPLNDEGAAKELNHFLDALEDVSGIQGVYTNWSKGSISDDLWAELRSKVAA</sequence>
<dbReference type="OrthoDB" id="2017544at2759"/>
<dbReference type="InterPro" id="IPR002876">
    <property type="entry name" value="Transcrip_reg_TACO1-like"/>
</dbReference>
<dbReference type="SUPFAM" id="SSF75625">
    <property type="entry name" value="YebC-like"/>
    <property type="match status" value="1"/>
</dbReference>
<feature type="domain" description="TACO1/YebC-like second and third" evidence="4">
    <location>
        <begin position="135"/>
        <end position="292"/>
    </location>
</feature>
<feature type="region of interest" description="Disordered" evidence="3">
    <location>
        <begin position="46"/>
        <end position="77"/>
    </location>
</feature>
<dbReference type="EMBL" id="MU005768">
    <property type="protein sequence ID" value="KAF2710701.1"/>
    <property type="molecule type" value="Genomic_DNA"/>
</dbReference>
<dbReference type="InterPro" id="IPR048300">
    <property type="entry name" value="TACO1_YebC-like_2nd/3rd_dom"/>
</dbReference>
<dbReference type="FunFam" id="1.10.10.200:FF:000002">
    <property type="entry name" value="Probable transcriptional regulatory protein CLM62_37755"/>
    <property type="match status" value="1"/>
</dbReference>
<feature type="domain" description="TACO1/YebC-like N-terminal" evidence="5">
    <location>
        <begin position="56"/>
        <end position="126"/>
    </location>
</feature>
<dbReference type="InterPro" id="IPR017856">
    <property type="entry name" value="Integrase-like_N"/>
</dbReference>
<comment type="similarity">
    <text evidence="2">Belongs to the TACO1 family.</text>
</comment>
<dbReference type="PANTHER" id="PTHR12532">
    <property type="entry name" value="TRANSLATIONAL ACTIVATOR OF CYTOCHROME C OXIDASE 1"/>
    <property type="match status" value="1"/>
</dbReference>
<comment type="subcellular location">
    <subcellularLocation>
        <location evidence="1">Mitochondrion</location>
    </subcellularLocation>
</comment>
<proteinExistence type="inferred from homology"/>
<name>A0A6G1KE35_9PLEO</name>
<evidence type="ECO:0000256" key="2">
    <source>
        <dbReference type="ARBA" id="ARBA00008724"/>
    </source>
</evidence>
<evidence type="ECO:0000256" key="1">
    <source>
        <dbReference type="ARBA" id="ARBA00004173"/>
    </source>
</evidence>